<accession>A0A1S1PZG8</accession>
<evidence type="ECO:0000256" key="1">
    <source>
        <dbReference type="SAM" id="MobiDB-lite"/>
    </source>
</evidence>
<protein>
    <recommendedName>
        <fullName evidence="4">Peptidase U32</fullName>
    </recommendedName>
</protein>
<feature type="region of interest" description="Disordered" evidence="1">
    <location>
        <begin position="1"/>
        <end position="29"/>
    </location>
</feature>
<dbReference type="InterPro" id="IPR001539">
    <property type="entry name" value="Peptidase_U32"/>
</dbReference>
<sequence>MRQTRDFLRSLGLPGADPSDLPSSGKRFPDGAQYRVEIPSVEGPEALAAVLAEADRRGVPVHRVSQGSGGLLLTGGELAAMAAAGAAADVEVSLFARPLAGWDTGAAALAPGSAGLAAQARGTEQLVHVLEDIRRATEAGIRSVLVTDVGVLSVAGRMRTAGELPPELIFKVSVQMGCANPASIRLVEQLGADTYNVPTDLSLAQLAAVRAAVDIPIDLYVEAPDDLGGFVRHFEIAEIVRVAAPVYLKFGLRNAPNIYPSGTHLTATAVALGRERVRRAEIGLELLRRYYPDAVGSGRRPAGLAVPAPPSDAPASPAPPATPPPTPPVAAVEGAPGALS</sequence>
<gene>
    <name evidence="2" type="ORF">BBK14_21130</name>
</gene>
<feature type="compositionally biased region" description="Pro residues" evidence="1">
    <location>
        <begin position="307"/>
        <end position="328"/>
    </location>
</feature>
<dbReference type="EMBL" id="MAXA01000225">
    <property type="protein sequence ID" value="OHV27100.1"/>
    <property type="molecule type" value="Genomic_DNA"/>
</dbReference>
<comment type="caution">
    <text evidence="2">The sequence shown here is derived from an EMBL/GenBank/DDBJ whole genome shotgun (WGS) entry which is preliminary data.</text>
</comment>
<evidence type="ECO:0000313" key="2">
    <source>
        <dbReference type="EMBL" id="OHV27100.1"/>
    </source>
</evidence>
<keyword evidence="3" id="KW-1185">Reference proteome</keyword>
<reference evidence="3" key="1">
    <citation type="submission" date="2016-07" db="EMBL/GenBank/DDBJ databases">
        <title>Frankia sp. NRRL B-16219 Genome sequencing.</title>
        <authorList>
            <person name="Ghodhbane-Gtari F."/>
            <person name="Swanson E."/>
            <person name="Gueddou A."/>
            <person name="Louati M."/>
            <person name="Nouioui I."/>
            <person name="Hezbri K."/>
            <person name="Abebe-Akele F."/>
            <person name="Simpson S."/>
            <person name="Morris K."/>
            <person name="Thomas K."/>
            <person name="Gtari M."/>
            <person name="Tisa L.S."/>
        </authorList>
    </citation>
    <scope>NUCLEOTIDE SEQUENCE [LARGE SCALE GENOMIC DNA]</scope>
    <source>
        <strain evidence="3">NRRL B-16219</strain>
    </source>
</reference>
<dbReference type="AlphaFoldDB" id="A0A1S1PZG8"/>
<dbReference type="RefSeq" id="WP_071065084.1">
    <property type="nucleotide sequence ID" value="NZ_MAXA01000225.1"/>
</dbReference>
<organism evidence="2 3">
    <name type="scientific">Parafrankia soli</name>
    <dbReference type="NCBI Taxonomy" id="2599596"/>
    <lineage>
        <taxon>Bacteria</taxon>
        <taxon>Bacillati</taxon>
        <taxon>Actinomycetota</taxon>
        <taxon>Actinomycetes</taxon>
        <taxon>Frankiales</taxon>
        <taxon>Frankiaceae</taxon>
        <taxon>Parafrankia</taxon>
    </lineage>
</organism>
<name>A0A1S1PZG8_9ACTN</name>
<evidence type="ECO:0008006" key="4">
    <source>
        <dbReference type="Google" id="ProtNLM"/>
    </source>
</evidence>
<evidence type="ECO:0000313" key="3">
    <source>
        <dbReference type="Proteomes" id="UP000179769"/>
    </source>
</evidence>
<dbReference type="Pfam" id="PF01136">
    <property type="entry name" value="Peptidase_U32"/>
    <property type="match status" value="1"/>
</dbReference>
<proteinExistence type="predicted"/>
<feature type="region of interest" description="Disordered" evidence="1">
    <location>
        <begin position="297"/>
        <end position="340"/>
    </location>
</feature>
<dbReference type="OrthoDB" id="244056at2"/>
<feature type="compositionally biased region" description="Low complexity" evidence="1">
    <location>
        <begin position="329"/>
        <end position="340"/>
    </location>
</feature>
<dbReference type="Proteomes" id="UP000179769">
    <property type="component" value="Unassembled WGS sequence"/>
</dbReference>